<dbReference type="EMBL" id="JYMX02000008">
    <property type="protein sequence ID" value="MCW3712061.1"/>
    <property type="molecule type" value="Genomic_DNA"/>
</dbReference>
<evidence type="ECO:0000313" key="2">
    <source>
        <dbReference type="Proteomes" id="UP000191686"/>
    </source>
</evidence>
<proteinExistence type="predicted"/>
<reference evidence="1 2" key="1">
    <citation type="journal article" date="2017" name="Front. Microbiol.">
        <title>Genomics reveals a unique clone of Burkholderia cenocepacia harbouring an actively excising novel genomic island.</title>
        <authorList>
            <person name="Patil P."/>
            <person name="Mali S."/>
            <person name="Midha S."/>
            <person name="Gautam V."/>
            <person name="Dash L."/>
            <person name="Kumar S."/>
            <person name="Shastri J."/>
            <person name="Singhal L."/>
            <person name="Patil P.B."/>
        </authorList>
    </citation>
    <scope>NUCLEOTIDE SEQUENCE [LARGE SCALE GENOMIC DNA]</scope>
    <source>
        <strain evidence="1 2">BC-19</strain>
    </source>
</reference>
<evidence type="ECO:0000313" key="1">
    <source>
        <dbReference type="EMBL" id="MCW3712061.1"/>
    </source>
</evidence>
<dbReference type="Proteomes" id="UP000191686">
    <property type="component" value="Unassembled WGS sequence"/>
</dbReference>
<name>A0ABD4UD89_9BURK</name>
<comment type="caution">
    <text evidence="1">The sequence shown here is derived from an EMBL/GenBank/DDBJ whole genome shotgun (WGS) entry which is preliminary data.</text>
</comment>
<gene>
    <name evidence="1" type="ORF">UE95_012265</name>
</gene>
<dbReference type="AlphaFoldDB" id="A0ABD4UD89"/>
<dbReference type="RefSeq" id="WP_143262291.1">
    <property type="nucleotide sequence ID" value="NZ_JYMX02000008.1"/>
</dbReference>
<reference evidence="1 2" key="2">
    <citation type="journal article" date="2017" name="Front. Microbiol.">
        <title>Genomics Reveals a Unique Clone of Burkholderia cenocepacia Harboring an Actively Excising Novel Genomic Island.</title>
        <authorList>
            <person name="Patil P.P."/>
            <person name="Mali S."/>
            <person name="Midha S."/>
            <person name="Gautam V."/>
            <person name="Dash L."/>
            <person name="Kumar S."/>
            <person name="Shastri J."/>
            <person name="Singhal L."/>
            <person name="Patil P.B."/>
        </authorList>
    </citation>
    <scope>NUCLEOTIDE SEQUENCE [LARGE SCALE GENOMIC DNA]</scope>
    <source>
        <strain evidence="1 2">BC-19</strain>
    </source>
</reference>
<sequence>MEEQLQTKEDIKQWLDEMNIKKYVIHDDMTVRVNGNVDLRDRNLETLHGLGEVKGNLILTRNTAISFDEVATYAQHMEPRTTISYTALSYVAEPDGYKEDGYTEQKVARYFEPQNEKDVQFWLDIYGINGTTINADLSVDVHGDVHLPGEVNNSREKISGVYDKFAITFRNVSGNFDCGNLSTLEHGMPNYVGGDFVCPTIAGSSLSLVGSPKIVEGDFIARWSNIETLNGIGQVKGVLDIQNNPQLSLVEIAHYARQSKTAVKSDYSPEIVKSATQAIEQYEKLTVAIKQKSDQPTTRATTAAIRKI</sequence>
<organism evidence="1 2">
    <name type="scientific">Burkholderia cenocepacia</name>
    <dbReference type="NCBI Taxonomy" id="95486"/>
    <lineage>
        <taxon>Bacteria</taxon>
        <taxon>Pseudomonadati</taxon>
        <taxon>Pseudomonadota</taxon>
        <taxon>Betaproteobacteria</taxon>
        <taxon>Burkholderiales</taxon>
        <taxon>Burkholderiaceae</taxon>
        <taxon>Burkholderia</taxon>
        <taxon>Burkholderia cepacia complex</taxon>
    </lineage>
</organism>
<protein>
    <submittedName>
        <fullName evidence="1">Uncharacterized protein</fullName>
    </submittedName>
</protein>
<accession>A0ABD4UD89</accession>